<dbReference type="Ensembl" id="ENSATET00000068877.2">
    <property type="protein sequence ID" value="ENSATEP00000044789.2"/>
    <property type="gene ID" value="ENSATEG00000006129.3"/>
</dbReference>
<dbReference type="SUPFAM" id="SSF48371">
    <property type="entry name" value="ARM repeat"/>
    <property type="match status" value="1"/>
</dbReference>
<dbReference type="PROSITE" id="PS50077">
    <property type="entry name" value="HEAT_REPEAT"/>
    <property type="match status" value="1"/>
</dbReference>
<feature type="domain" description="TATA-binding protein interacting (TIP20)" evidence="6">
    <location>
        <begin position="958"/>
        <end position="1120"/>
    </location>
</feature>
<reference evidence="7" key="2">
    <citation type="submission" date="2025-08" db="UniProtKB">
        <authorList>
            <consortium name="Ensembl"/>
        </authorList>
    </citation>
    <scope>IDENTIFICATION</scope>
</reference>
<dbReference type="PANTHER" id="PTHR12696">
    <property type="entry name" value="TIP120"/>
    <property type="match status" value="1"/>
</dbReference>
<dbReference type="Gene3D" id="1.25.10.10">
    <property type="entry name" value="Leucine-rich Repeat Variant"/>
    <property type="match status" value="1"/>
</dbReference>
<proteinExistence type="inferred from homology"/>
<evidence type="ECO:0000259" key="6">
    <source>
        <dbReference type="Pfam" id="PF08623"/>
    </source>
</evidence>
<dbReference type="Proteomes" id="UP000265040">
    <property type="component" value="Chromosome 5"/>
</dbReference>
<evidence type="ECO:0000256" key="5">
    <source>
        <dbReference type="SAM" id="MobiDB-lite"/>
    </source>
</evidence>
<dbReference type="Pfam" id="PF25782">
    <property type="entry name" value="TPR_CAND1"/>
    <property type="match status" value="1"/>
</dbReference>
<evidence type="ECO:0000256" key="2">
    <source>
        <dbReference type="ARBA" id="ARBA00022737"/>
    </source>
</evidence>
<dbReference type="Pfam" id="PF08623">
    <property type="entry name" value="TIP120"/>
    <property type="match status" value="1"/>
</dbReference>
<feature type="repeat" description="HEAT" evidence="4">
    <location>
        <begin position="49"/>
        <end position="87"/>
    </location>
</feature>
<sequence length="1150" mass="126451">MSNVSYHISNLLEKMTSTDKDFRFMATNDLMLELQKDSIKLDEDSERKVVSMLLRLLEDKNGEVQNLAVKCLAPLVSKVKEPQVETMVDTLCSNMMSDKEQLRDISSMGLKTVIAELPLPSSGLTLTAGVCKKITSQLIGALGKQEDVSVQLEALDILSDMLGSGALVSFHSSLLSSLLPQLTSPRMAVRKRSILALGHLVPCCSPALFSQLTEHLMTELAKGPPTSVTRTYIQCLATISRQGGHRVGEHLEKLIPMVVKFTHVEDDELREYCFQAFEAFIRRCPKEMSPHVATVTQLCLKFMTFDPNYNYDDEEEEEEEDSMDIESDDEYSDDDDMSWKVRRSSIKCLEALIHTRRDLLLSFYSSICPALLARFKEREENVRADVFAAFSTLLRQTRVGSSHHGPVGPDSGASREDEPVTCVQVPVIVKTLHRQLKDKSIKSRQGCFCLLTELAHTVPGALEQHVPALIPGIVFSLTDKSTSSTMRIDALSFFHVLLLSHPPQAFQPHMQVLLPPVVACVEDSFYKITSEALLVSQQLVRVMRPQGQSATVFAATLKRLKATDIDQEVKERAISCMGHMVCHLGDLLGTELQGVLSIFLDRLKNEITRLTAVRTIALIAASPIKIELSSILSDTLSVLGSFLRKNQRALKLSTLACLTALVTHHASLTCVGPVLIFTAGPSLLLLLSCSQLLKSLTEPFHRSPSSADSSIIHRQSYHSVARCVAALCSACPKETPGTVASLIQEVKNPGSPESARVLALLCLGEVGRSGSLGGSKEVQGVILEAFSSTSEEVKTAASCALGSMAVGSLSDYLPFLLKEIVSQPRRQYLLLHSLKEVIRSSSLSPHVESIWTLLIQNCECQEEGTRNLVAECLGKLTLVNPAQLLPRLKQQLRAGSPVARSTVVTAIKFTIVDHPAPVDSLLKGCMGDFLKTLQDGDINVRRVALVMFNSAAHNKPSLIRGLLPKVLPHLYKETQIRKDLIREVEMGPFKHTVDDGLDVRKAAFECMYTLLDSCLEGLDVLQFLDHVEEGLKDHYDIRMLTFLMLARLVSLCPAAVVQRLDRLVEPLKATCTTKVKAGSVKQEFEKQEELRRSAMRAVAALLAVPEVERSPSMADFANQIRTNADMASIFQSVQGGEGGGFGSAESMDLS</sequence>
<evidence type="ECO:0000256" key="3">
    <source>
        <dbReference type="ARBA" id="ARBA00022786"/>
    </source>
</evidence>
<dbReference type="InterPro" id="IPR021133">
    <property type="entry name" value="HEAT_type_2"/>
</dbReference>
<keyword evidence="8" id="KW-1185">Reference proteome</keyword>
<dbReference type="InterPro" id="IPR016024">
    <property type="entry name" value="ARM-type_fold"/>
</dbReference>
<feature type="region of interest" description="Disordered" evidence="5">
    <location>
        <begin position="399"/>
        <end position="418"/>
    </location>
</feature>
<reference evidence="7" key="3">
    <citation type="submission" date="2025-09" db="UniProtKB">
        <authorList>
            <consortium name="Ensembl"/>
        </authorList>
    </citation>
    <scope>IDENTIFICATION</scope>
</reference>
<dbReference type="GeneTree" id="ENSGT00390000017740"/>
<protein>
    <recommendedName>
        <fullName evidence="6">TATA-binding protein interacting (TIP20) domain-containing protein</fullName>
    </recommendedName>
</protein>
<dbReference type="InterPro" id="IPR039852">
    <property type="entry name" value="CAND1/CAND2"/>
</dbReference>
<keyword evidence="2" id="KW-0677">Repeat</keyword>
<evidence type="ECO:0000313" key="7">
    <source>
        <dbReference type="Ensembl" id="ENSATEP00000044789.2"/>
    </source>
</evidence>
<evidence type="ECO:0000313" key="8">
    <source>
        <dbReference type="Proteomes" id="UP000265040"/>
    </source>
</evidence>
<dbReference type="AlphaFoldDB" id="A0A7N6A8U6"/>
<name>A0A7N6A8U6_ANATE</name>
<reference evidence="7" key="1">
    <citation type="submission" date="2021-04" db="EMBL/GenBank/DDBJ databases">
        <authorList>
            <consortium name="Wellcome Sanger Institute Data Sharing"/>
        </authorList>
    </citation>
    <scope>NUCLEOTIDE SEQUENCE [LARGE SCALE GENOMIC DNA]</scope>
</reference>
<dbReference type="GO" id="GO:0010265">
    <property type="term" value="P:SCF complex assembly"/>
    <property type="evidence" value="ECO:0007669"/>
    <property type="project" value="InterPro"/>
</dbReference>
<keyword evidence="3" id="KW-0833">Ubl conjugation pathway</keyword>
<gene>
    <name evidence="7" type="primary">CAND2</name>
</gene>
<comment type="similarity">
    <text evidence="1">Belongs to the CAND family.</text>
</comment>
<feature type="region of interest" description="Disordered" evidence="5">
    <location>
        <begin position="313"/>
        <end position="336"/>
    </location>
</feature>
<organism evidence="7 8">
    <name type="scientific">Anabas testudineus</name>
    <name type="common">Climbing perch</name>
    <name type="synonym">Anthias testudineus</name>
    <dbReference type="NCBI Taxonomy" id="64144"/>
    <lineage>
        <taxon>Eukaryota</taxon>
        <taxon>Metazoa</taxon>
        <taxon>Chordata</taxon>
        <taxon>Craniata</taxon>
        <taxon>Vertebrata</taxon>
        <taxon>Euteleostomi</taxon>
        <taxon>Actinopterygii</taxon>
        <taxon>Neopterygii</taxon>
        <taxon>Teleostei</taxon>
        <taxon>Neoteleostei</taxon>
        <taxon>Acanthomorphata</taxon>
        <taxon>Anabantaria</taxon>
        <taxon>Anabantiformes</taxon>
        <taxon>Anabantoidei</taxon>
        <taxon>Anabantidae</taxon>
        <taxon>Anabas</taxon>
    </lineage>
</organism>
<dbReference type="InterPro" id="IPR013932">
    <property type="entry name" value="TATA-bd_TIP120"/>
</dbReference>
<evidence type="ECO:0000256" key="1">
    <source>
        <dbReference type="ARBA" id="ARBA00007657"/>
    </source>
</evidence>
<dbReference type="InterPro" id="IPR011989">
    <property type="entry name" value="ARM-like"/>
</dbReference>
<evidence type="ECO:0000256" key="4">
    <source>
        <dbReference type="PROSITE-ProRule" id="PRU00103"/>
    </source>
</evidence>
<accession>A0A7N6A8U6</accession>